<evidence type="ECO:0000259" key="8">
    <source>
        <dbReference type="SMART" id="SM00078"/>
    </source>
</evidence>
<sequence>MKNQIVFFLIVISVVDLTYGKSSGILLCGRRLSNALAGLCPSGEDIKKQEEDLDAIIDMLETELLSAYVSLNIEEFESNKDYLDLRENVRNFRQKRDLTYGKSSGILLCGRRLSNALAGLCPSGEDIKKQQEDLDAFIDMLETENSLNSDEDLLWNKLIEILRNKKRSSSNELSENVSSIIEEFESNKDYLDLRENVRNFRQKRGIIDECCDQACKLQDLLSYC</sequence>
<feature type="chain" id="PRO_5045747779" description="Insulin-like domain-containing protein" evidence="7">
    <location>
        <begin position="21"/>
        <end position="224"/>
    </location>
</feature>
<dbReference type="PANTHER" id="PTHR13647:SF4">
    <property type="entry name" value="INSULIN-LIKE PEPTIDE 1-RELATED"/>
    <property type="match status" value="1"/>
</dbReference>
<dbReference type="Proteomes" id="UP001153292">
    <property type="component" value="Chromosome 23"/>
</dbReference>
<comment type="subunit">
    <text evidence="2">Heterodimer of a B chain and an A chain linked by two disulfide bonds.</text>
</comment>
<evidence type="ECO:0000313" key="9">
    <source>
        <dbReference type="EMBL" id="CAH0403473.1"/>
    </source>
</evidence>
<keyword evidence="5" id="KW-1015">Disulfide bond</keyword>
<comment type="subcellular location">
    <subcellularLocation>
        <location evidence="6">Secreted</location>
    </subcellularLocation>
</comment>
<dbReference type="Pfam" id="PF00049">
    <property type="entry name" value="Insulin"/>
    <property type="match status" value="1"/>
</dbReference>
<comment type="similarity">
    <text evidence="1 6">Belongs to the insulin family.</text>
</comment>
<evidence type="ECO:0000256" key="7">
    <source>
        <dbReference type="SAM" id="SignalP"/>
    </source>
</evidence>
<dbReference type="Gene3D" id="1.10.100.10">
    <property type="entry name" value="Insulin-like"/>
    <property type="match status" value="1"/>
</dbReference>
<dbReference type="InterPro" id="IPR022352">
    <property type="entry name" value="Ins/IGF/rlx"/>
</dbReference>
<keyword evidence="3" id="KW-0165">Cleavage on pair of basic residues</keyword>
<evidence type="ECO:0000256" key="5">
    <source>
        <dbReference type="ARBA" id="ARBA00023157"/>
    </source>
</evidence>
<feature type="domain" description="Insulin-like" evidence="8">
    <location>
        <begin position="106"/>
        <end position="224"/>
    </location>
</feature>
<dbReference type="CDD" id="cd04366">
    <property type="entry name" value="IlGF_insulin_bombyxin_like"/>
    <property type="match status" value="1"/>
</dbReference>
<keyword evidence="10" id="KW-1185">Reference proteome</keyword>
<dbReference type="SMART" id="SM00078">
    <property type="entry name" value="IlGF"/>
    <property type="match status" value="1"/>
</dbReference>
<proteinExistence type="inferred from homology"/>
<dbReference type="InterPro" id="IPR036438">
    <property type="entry name" value="Insulin-like_sf"/>
</dbReference>
<keyword evidence="6" id="KW-0964">Secreted</keyword>
<evidence type="ECO:0000256" key="3">
    <source>
        <dbReference type="ARBA" id="ARBA00022685"/>
    </source>
</evidence>
<dbReference type="PANTHER" id="PTHR13647">
    <property type="entry name" value="INSULIN-LIKE PEPTIDE 2-RELATED"/>
    <property type="match status" value="1"/>
</dbReference>
<dbReference type="PRINTS" id="PR00276">
    <property type="entry name" value="INSULINFAMLY"/>
</dbReference>
<name>A0ABN8B322_CHISP</name>
<dbReference type="PROSITE" id="PS00262">
    <property type="entry name" value="INSULIN"/>
    <property type="match status" value="1"/>
</dbReference>
<evidence type="ECO:0000256" key="2">
    <source>
        <dbReference type="ARBA" id="ARBA00011207"/>
    </source>
</evidence>
<accession>A0ABN8B322</accession>
<dbReference type="EMBL" id="OU963916">
    <property type="protein sequence ID" value="CAH0403473.1"/>
    <property type="molecule type" value="Genomic_DNA"/>
</dbReference>
<dbReference type="InterPro" id="IPR016179">
    <property type="entry name" value="Insulin-like"/>
</dbReference>
<evidence type="ECO:0000256" key="4">
    <source>
        <dbReference type="ARBA" id="ARBA00022729"/>
    </source>
</evidence>
<evidence type="ECO:0000256" key="6">
    <source>
        <dbReference type="RuleBase" id="RU000406"/>
    </source>
</evidence>
<feature type="signal peptide" evidence="7">
    <location>
        <begin position="1"/>
        <end position="20"/>
    </location>
</feature>
<dbReference type="InterPro" id="IPR022353">
    <property type="entry name" value="Insulin_CS"/>
</dbReference>
<evidence type="ECO:0000256" key="1">
    <source>
        <dbReference type="ARBA" id="ARBA00009034"/>
    </source>
</evidence>
<organism evidence="9 10">
    <name type="scientific">Chilo suppressalis</name>
    <name type="common">Asiatic rice borer moth</name>
    <dbReference type="NCBI Taxonomy" id="168631"/>
    <lineage>
        <taxon>Eukaryota</taxon>
        <taxon>Metazoa</taxon>
        <taxon>Ecdysozoa</taxon>
        <taxon>Arthropoda</taxon>
        <taxon>Hexapoda</taxon>
        <taxon>Insecta</taxon>
        <taxon>Pterygota</taxon>
        <taxon>Neoptera</taxon>
        <taxon>Endopterygota</taxon>
        <taxon>Lepidoptera</taxon>
        <taxon>Glossata</taxon>
        <taxon>Ditrysia</taxon>
        <taxon>Pyraloidea</taxon>
        <taxon>Crambidae</taxon>
        <taxon>Crambinae</taxon>
        <taxon>Chilo</taxon>
    </lineage>
</organism>
<evidence type="ECO:0000313" key="10">
    <source>
        <dbReference type="Proteomes" id="UP001153292"/>
    </source>
</evidence>
<reference evidence="9" key="1">
    <citation type="submission" date="2021-12" db="EMBL/GenBank/DDBJ databases">
        <authorList>
            <person name="King R."/>
        </authorList>
    </citation>
    <scope>NUCLEOTIDE SEQUENCE</scope>
</reference>
<keyword evidence="4 7" id="KW-0732">Signal</keyword>
<dbReference type="SUPFAM" id="SSF56994">
    <property type="entry name" value="Insulin-like"/>
    <property type="match status" value="1"/>
</dbReference>
<gene>
    <name evidence="9" type="ORF">CHILSU_LOCUS6748</name>
</gene>
<protein>
    <recommendedName>
        <fullName evidence="8">Insulin-like domain-containing protein</fullName>
    </recommendedName>
</protein>